<dbReference type="InterPro" id="IPR041369">
    <property type="entry name" value="TrmO_C"/>
</dbReference>
<dbReference type="InterPro" id="IPR023368">
    <property type="entry name" value="UPF0066_cons_site"/>
</dbReference>
<dbReference type="NCBIfam" id="TIGR00104">
    <property type="entry name" value="tRNA_TsaA"/>
    <property type="match status" value="1"/>
</dbReference>
<comment type="similarity">
    <text evidence="2">Belongs to the tRNA methyltransferase O family.</text>
</comment>
<evidence type="ECO:0000313" key="5">
    <source>
        <dbReference type="Proteomes" id="UP001290861"/>
    </source>
</evidence>
<keyword evidence="5" id="KW-1185">Reference proteome</keyword>
<evidence type="ECO:0000256" key="1">
    <source>
        <dbReference type="ARBA" id="ARBA00022691"/>
    </source>
</evidence>
<dbReference type="Gene3D" id="2.40.30.70">
    <property type="entry name" value="YaeB-like"/>
    <property type="match status" value="1"/>
</dbReference>
<feature type="domain" description="TsaA-like" evidence="3">
    <location>
        <begin position="5"/>
        <end position="142"/>
    </location>
</feature>
<dbReference type="InterPro" id="IPR036414">
    <property type="entry name" value="YaeB_N_sf"/>
</dbReference>
<dbReference type="EMBL" id="JARVCO010000010">
    <property type="protein sequence ID" value="MDZ8119192.1"/>
    <property type="molecule type" value="Genomic_DNA"/>
</dbReference>
<evidence type="ECO:0000313" key="4">
    <source>
        <dbReference type="EMBL" id="MDZ8119192.1"/>
    </source>
</evidence>
<dbReference type="InterPro" id="IPR040372">
    <property type="entry name" value="YaeB-like"/>
</dbReference>
<dbReference type="Gene3D" id="3.30.2310.10">
    <property type="entry name" value="YaeB-like"/>
    <property type="match status" value="1"/>
</dbReference>
<protein>
    <submittedName>
        <fullName evidence="4">tRNA (N6-threonylcarbamoyladenosine(37)-N6)-methyltransferase TrmO</fullName>
    </submittedName>
</protein>
<dbReference type="PANTHER" id="PTHR12818">
    <property type="entry name" value="TRNA (ADENINE(37)-N6)-METHYLTRANSFERASE"/>
    <property type="match status" value="1"/>
</dbReference>
<evidence type="ECO:0000259" key="3">
    <source>
        <dbReference type="PROSITE" id="PS51668"/>
    </source>
</evidence>
<proteinExistence type="inferred from homology"/>
<keyword evidence="1" id="KW-0949">S-adenosyl-L-methionine</keyword>
<dbReference type="PROSITE" id="PS01318">
    <property type="entry name" value="TSAA_1"/>
    <property type="match status" value="1"/>
</dbReference>
<dbReference type="PANTHER" id="PTHR12818:SF0">
    <property type="entry name" value="TRNA (ADENINE(37)-N6)-METHYLTRANSFERASE"/>
    <property type="match status" value="1"/>
</dbReference>
<dbReference type="InterPro" id="IPR036413">
    <property type="entry name" value="YaeB-like_sf"/>
</dbReference>
<dbReference type="InterPro" id="IPR023370">
    <property type="entry name" value="TrmO-like_N"/>
</dbReference>
<dbReference type="Pfam" id="PF18389">
    <property type="entry name" value="TrmO_C"/>
    <property type="match status" value="1"/>
</dbReference>
<dbReference type="CDD" id="cd09281">
    <property type="entry name" value="UPF0066"/>
    <property type="match status" value="1"/>
</dbReference>
<gene>
    <name evidence="4" type="primary">tsaA</name>
    <name evidence="4" type="ORF">P9H32_11210</name>
</gene>
<dbReference type="PROSITE" id="PS51668">
    <property type="entry name" value="TSAA_2"/>
    <property type="match status" value="1"/>
</dbReference>
<evidence type="ECO:0000256" key="2">
    <source>
        <dbReference type="ARBA" id="ARBA00033753"/>
    </source>
</evidence>
<accession>A0ABU5MYD8</accession>
<organism evidence="4 5">
    <name type="scientific">Pontiella agarivorans</name>
    <dbReference type="NCBI Taxonomy" id="3038953"/>
    <lineage>
        <taxon>Bacteria</taxon>
        <taxon>Pseudomonadati</taxon>
        <taxon>Kiritimatiellota</taxon>
        <taxon>Kiritimatiellia</taxon>
        <taxon>Kiritimatiellales</taxon>
        <taxon>Pontiellaceae</taxon>
        <taxon>Pontiella</taxon>
    </lineage>
</organism>
<sequence length="228" mass="25448">MNVEFKPIGIIRSCYTDKFGIPRQPGLVKSATATLELLSPFNQPEAFRGLDDFSHLWICFMFHATASRDWKPTVRPPRLGGNRRVGVFASRSNFRPNPIGLSVVELLAVNGTVLQLGGGDFLDGTPVLDIKPYIPYSDSLPEARGGFANTVPTPENSVIFLPEVLKQFQTLETPERPRLKQLITDMLAFNPRPAYQGDDPERVYGTSVFDLEVKWKQQDNQVTVIAVT</sequence>
<dbReference type="Pfam" id="PF01980">
    <property type="entry name" value="TrmO_N"/>
    <property type="match status" value="1"/>
</dbReference>
<dbReference type="RefSeq" id="WP_322608979.1">
    <property type="nucleotide sequence ID" value="NZ_JARVCO010000010.1"/>
</dbReference>
<reference evidence="4 5" key="1">
    <citation type="journal article" date="2024" name="Appl. Environ. Microbiol.">
        <title>Pontiella agarivorans sp. nov., a novel marine anaerobic bacterium capable of degrading macroalgal polysaccharides and fixing nitrogen.</title>
        <authorList>
            <person name="Liu N."/>
            <person name="Kivenson V."/>
            <person name="Peng X."/>
            <person name="Cui Z."/>
            <person name="Lankiewicz T.S."/>
            <person name="Gosselin K.M."/>
            <person name="English C.J."/>
            <person name="Blair E.M."/>
            <person name="O'Malley M.A."/>
            <person name="Valentine D.L."/>
        </authorList>
    </citation>
    <scope>NUCLEOTIDE SEQUENCE [LARGE SCALE GENOMIC DNA]</scope>
    <source>
        <strain evidence="4 5">NLcol2</strain>
    </source>
</reference>
<dbReference type="Proteomes" id="UP001290861">
    <property type="component" value="Unassembled WGS sequence"/>
</dbReference>
<dbReference type="SUPFAM" id="SSF118196">
    <property type="entry name" value="YaeB-like"/>
    <property type="match status" value="1"/>
</dbReference>
<name>A0ABU5MYD8_9BACT</name>
<comment type="caution">
    <text evidence="4">The sequence shown here is derived from an EMBL/GenBank/DDBJ whole genome shotgun (WGS) entry which is preliminary data.</text>
</comment>